<dbReference type="AlphaFoldDB" id="A0A091DWL3"/>
<protein>
    <submittedName>
        <fullName evidence="2">Protein FAM192A</fullName>
    </submittedName>
</protein>
<proteinExistence type="predicted"/>
<dbReference type="Proteomes" id="UP000028990">
    <property type="component" value="Unassembled WGS sequence"/>
</dbReference>
<dbReference type="EMBL" id="KN121921">
    <property type="protein sequence ID" value="KFO34670.1"/>
    <property type="molecule type" value="Genomic_DNA"/>
</dbReference>
<accession>A0A091DWL3</accession>
<gene>
    <name evidence="2" type="ORF">H920_03920</name>
</gene>
<evidence type="ECO:0000313" key="3">
    <source>
        <dbReference type="Proteomes" id="UP000028990"/>
    </source>
</evidence>
<keyword evidence="3" id="KW-1185">Reference proteome</keyword>
<evidence type="ECO:0000313" key="2">
    <source>
        <dbReference type="EMBL" id="KFO34670.1"/>
    </source>
</evidence>
<reference evidence="2 3" key="1">
    <citation type="submission" date="2013-11" db="EMBL/GenBank/DDBJ databases">
        <title>The Damaraland mole rat (Fukomys damarensis) genome and evolution of African mole rats.</title>
        <authorList>
            <person name="Gladyshev V.N."/>
            <person name="Fang X."/>
        </authorList>
    </citation>
    <scope>NUCLEOTIDE SEQUENCE [LARGE SCALE GENOMIC DNA]</scope>
    <source>
        <tissue evidence="2">Liver</tissue>
    </source>
</reference>
<evidence type="ECO:0000256" key="1">
    <source>
        <dbReference type="SAM" id="MobiDB-lite"/>
    </source>
</evidence>
<organism evidence="2 3">
    <name type="scientific">Fukomys damarensis</name>
    <name type="common">Damaraland mole rat</name>
    <name type="synonym">Cryptomys damarensis</name>
    <dbReference type="NCBI Taxonomy" id="885580"/>
    <lineage>
        <taxon>Eukaryota</taxon>
        <taxon>Metazoa</taxon>
        <taxon>Chordata</taxon>
        <taxon>Craniata</taxon>
        <taxon>Vertebrata</taxon>
        <taxon>Euteleostomi</taxon>
        <taxon>Mammalia</taxon>
        <taxon>Eutheria</taxon>
        <taxon>Euarchontoglires</taxon>
        <taxon>Glires</taxon>
        <taxon>Rodentia</taxon>
        <taxon>Hystricomorpha</taxon>
        <taxon>Bathyergidae</taxon>
        <taxon>Fukomys</taxon>
    </lineage>
</organism>
<feature type="compositionally biased region" description="Low complexity" evidence="1">
    <location>
        <begin position="52"/>
        <end position="64"/>
    </location>
</feature>
<sequence length="89" mass="9423">MKKKLPVKPTETKNKFSQAQRLPGSVKHHNSEGGNCVKRLKPDSGPGLGVYSGSSDSESSSDSEVTVNATGKILSVSSIFRTSTFLEGP</sequence>
<feature type="region of interest" description="Disordered" evidence="1">
    <location>
        <begin position="1"/>
        <end position="66"/>
    </location>
</feature>
<name>A0A091DWL3_FUKDA</name>